<organism evidence="1">
    <name type="scientific">marine sediment metagenome</name>
    <dbReference type="NCBI Taxonomy" id="412755"/>
    <lineage>
        <taxon>unclassified sequences</taxon>
        <taxon>metagenomes</taxon>
        <taxon>ecological metagenomes</taxon>
    </lineage>
</organism>
<evidence type="ECO:0000313" key="1">
    <source>
        <dbReference type="EMBL" id="KKM72246.1"/>
    </source>
</evidence>
<name>A0A0F9KC31_9ZZZZ</name>
<comment type="caution">
    <text evidence="1">The sequence shown here is derived from an EMBL/GenBank/DDBJ whole genome shotgun (WGS) entry which is preliminary data.</text>
</comment>
<dbReference type="AlphaFoldDB" id="A0A0F9KC31"/>
<sequence>MGRPRGSKYFSMVKTGDTFGKWTILGTPFTDKKGMAKVECKCECGFKTDARIDRLVKGKSSQCRSCAAGTSPTIGAYSNLATKRYARAVVKGLEYSLDESHLSESFSLQSNSCALTGEAISVVNSAPVPYDGSKGLTPDNTVLVSKTVKERMGGLDAKTFIGLCRTIVDNSVIPEKTTRKNISVRDFFDRREQQ</sequence>
<accession>A0A0F9KC31</accession>
<protein>
    <submittedName>
        <fullName evidence="1">Uncharacterized protein</fullName>
    </submittedName>
</protein>
<gene>
    <name evidence="1" type="ORF">LCGC14_1422460</name>
</gene>
<reference evidence="1" key="1">
    <citation type="journal article" date="2015" name="Nature">
        <title>Complex archaea that bridge the gap between prokaryotes and eukaryotes.</title>
        <authorList>
            <person name="Spang A."/>
            <person name="Saw J.H."/>
            <person name="Jorgensen S.L."/>
            <person name="Zaremba-Niedzwiedzka K."/>
            <person name="Martijn J."/>
            <person name="Lind A.E."/>
            <person name="van Eijk R."/>
            <person name="Schleper C."/>
            <person name="Guy L."/>
            <person name="Ettema T.J."/>
        </authorList>
    </citation>
    <scope>NUCLEOTIDE SEQUENCE</scope>
</reference>
<dbReference type="EMBL" id="LAZR01009507">
    <property type="protein sequence ID" value="KKM72246.1"/>
    <property type="molecule type" value="Genomic_DNA"/>
</dbReference>
<proteinExistence type="predicted"/>